<name>A0A0F8WNU5_9ZZZZ</name>
<sequence>VIIVAYLMYSISSEVMARLGTDKMYVTTLFVIVGVMRYMQICSIEKNSGSPTKVFLKDAFLQLSVLGWLVAVGIVIYG</sequence>
<evidence type="ECO:0008006" key="3">
    <source>
        <dbReference type="Google" id="ProtNLM"/>
    </source>
</evidence>
<comment type="caution">
    <text evidence="2">The sequence shown here is derived from an EMBL/GenBank/DDBJ whole genome shotgun (WGS) entry which is preliminary data.</text>
</comment>
<feature type="transmembrane region" description="Helical" evidence="1">
    <location>
        <begin position="23"/>
        <end position="39"/>
    </location>
</feature>
<evidence type="ECO:0000313" key="2">
    <source>
        <dbReference type="EMBL" id="KKK58348.1"/>
    </source>
</evidence>
<proteinExistence type="predicted"/>
<keyword evidence="1" id="KW-0812">Transmembrane</keyword>
<evidence type="ECO:0000256" key="1">
    <source>
        <dbReference type="SAM" id="Phobius"/>
    </source>
</evidence>
<keyword evidence="1" id="KW-0472">Membrane</keyword>
<organism evidence="2">
    <name type="scientific">marine sediment metagenome</name>
    <dbReference type="NCBI Taxonomy" id="412755"/>
    <lineage>
        <taxon>unclassified sequences</taxon>
        <taxon>metagenomes</taxon>
        <taxon>ecological metagenomes</taxon>
    </lineage>
</organism>
<keyword evidence="1" id="KW-1133">Transmembrane helix</keyword>
<feature type="transmembrane region" description="Helical" evidence="1">
    <location>
        <begin position="59"/>
        <end position="77"/>
    </location>
</feature>
<gene>
    <name evidence="2" type="ORF">LCGC14_3045330</name>
</gene>
<accession>A0A0F8WNU5</accession>
<reference evidence="2" key="1">
    <citation type="journal article" date="2015" name="Nature">
        <title>Complex archaea that bridge the gap between prokaryotes and eukaryotes.</title>
        <authorList>
            <person name="Spang A."/>
            <person name="Saw J.H."/>
            <person name="Jorgensen S.L."/>
            <person name="Zaremba-Niedzwiedzka K."/>
            <person name="Martijn J."/>
            <person name="Lind A.E."/>
            <person name="van Eijk R."/>
            <person name="Schleper C."/>
            <person name="Guy L."/>
            <person name="Ettema T.J."/>
        </authorList>
    </citation>
    <scope>NUCLEOTIDE SEQUENCE</scope>
</reference>
<dbReference type="EMBL" id="LAZR01064029">
    <property type="protein sequence ID" value="KKK58348.1"/>
    <property type="molecule type" value="Genomic_DNA"/>
</dbReference>
<feature type="non-terminal residue" evidence="2">
    <location>
        <position position="1"/>
    </location>
</feature>
<dbReference type="AlphaFoldDB" id="A0A0F8WNU5"/>
<protein>
    <recommendedName>
        <fullName evidence="3">Prenyltransferase</fullName>
    </recommendedName>
</protein>